<organism evidence="6 7">
    <name type="scientific">Kockovaella imperatae</name>
    <dbReference type="NCBI Taxonomy" id="4999"/>
    <lineage>
        <taxon>Eukaryota</taxon>
        <taxon>Fungi</taxon>
        <taxon>Dikarya</taxon>
        <taxon>Basidiomycota</taxon>
        <taxon>Agaricomycotina</taxon>
        <taxon>Tremellomycetes</taxon>
        <taxon>Tremellales</taxon>
        <taxon>Cuniculitremaceae</taxon>
        <taxon>Kockovaella</taxon>
    </lineage>
</organism>
<comment type="caution">
    <text evidence="6">The sequence shown here is derived from an EMBL/GenBank/DDBJ whole genome shotgun (WGS) entry which is preliminary data.</text>
</comment>
<keyword evidence="3 4" id="KW-0904">Protein phosphatase</keyword>
<comment type="similarity">
    <text evidence="4">Belongs to the PP2C family.</text>
</comment>
<name>A0A1Y1UI93_9TREE</name>
<feature type="domain" description="PPM-type phosphatase" evidence="5">
    <location>
        <begin position="75"/>
        <end position="384"/>
    </location>
</feature>
<dbReference type="FunCoup" id="A0A1Y1UI93">
    <property type="interactions" value="35"/>
</dbReference>
<evidence type="ECO:0000259" key="5">
    <source>
        <dbReference type="PROSITE" id="PS51746"/>
    </source>
</evidence>
<keyword evidence="7" id="KW-1185">Reference proteome</keyword>
<accession>A0A1Y1UI93</accession>
<dbReference type="GO" id="GO:0004722">
    <property type="term" value="F:protein serine/threonine phosphatase activity"/>
    <property type="evidence" value="ECO:0007669"/>
    <property type="project" value="InterPro"/>
</dbReference>
<dbReference type="OrthoDB" id="416093at2759"/>
<dbReference type="RefSeq" id="XP_021871295.1">
    <property type="nucleotide sequence ID" value="XM_022015799.1"/>
</dbReference>
<dbReference type="Proteomes" id="UP000193218">
    <property type="component" value="Unassembled WGS sequence"/>
</dbReference>
<evidence type="ECO:0000256" key="1">
    <source>
        <dbReference type="ARBA" id="ARBA00022723"/>
    </source>
</evidence>
<dbReference type="EMBL" id="NBSH01000006">
    <property type="protein sequence ID" value="ORX37257.1"/>
    <property type="molecule type" value="Genomic_DNA"/>
</dbReference>
<evidence type="ECO:0000313" key="6">
    <source>
        <dbReference type="EMBL" id="ORX37257.1"/>
    </source>
</evidence>
<dbReference type="Pfam" id="PF00481">
    <property type="entry name" value="PP2C"/>
    <property type="match status" value="1"/>
</dbReference>
<protein>
    <submittedName>
        <fullName evidence="6">Phosphatase 2C-like domain-containing protein</fullName>
    </submittedName>
</protein>
<sequence>MRSHVTRRLISQWRGSEGGRRASHDFIRGPTPGGTFKVPFPSPKIVGIQAARGTSAEQQDQSAVHALQLSPAEIQYSLEKIKYKWDASKAGSPFLASQVAFFGIYDGHGGAQVSTHLAENLHNLIESVQSDHANSLVQWTKSTHQGYFKRWRGGVLSKWTKAGQTSDASAQTSTSGPSGKVMTLEERLTLAFLQADQDILKKYEESHKMGSTASVLLLHSLDSPAVPYWAAKEVFLTVGHCGDTRVLLCHAPTGKVVPLTERHHAEARVEAARLRRMGADNLIQDSFGESKWMGAIENTRGFGDGDWKSSGVTAEPEVISRVLKGAEYSYLVLVTDGLTDLMSDQEIIDLARNASDPTRAATTIIHFGEDLNADDNCTCIVVPLAGWGQVKGQDSTEARREYRRNQAGMMNTRMQRM</sequence>
<evidence type="ECO:0000256" key="4">
    <source>
        <dbReference type="RuleBase" id="RU003465"/>
    </source>
</evidence>
<dbReference type="PROSITE" id="PS51746">
    <property type="entry name" value="PPM_2"/>
    <property type="match status" value="1"/>
</dbReference>
<keyword evidence="1" id="KW-0479">Metal-binding</keyword>
<dbReference type="PANTHER" id="PTHR13832">
    <property type="entry name" value="PROTEIN PHOSPHATASE 2C"/>
    <property type="match status" value="1"/>
</dbReference>
<evidence type="ECO:0000256" key="3">
    <source>
        <dbReference type="ARBA" id="ARBA00022912"/>
    </source>
</evidence>
<dbReference type="InParanoid" id="A0A1Y1UI93"/>
<gene>
    <name evidence="6" type="ORF">BD324DRAFT_625433</name>
</gene>
<evidence type="ECO:0000256" key="2">
    <source>
        <dbReference type="ARBA" id="ARBA00022801"/>
    </source>
</evidence>
<proteinExistence type="inferred from homology"/>
<evidence type="ECO:0000313" key="7">
    <source>
        <dbReference type="Proteomes" id="UP000193218"/>
    </source>
</evidence>
<dbReference type="PANTHER" id="PTHR13832:SF589">
    <property type="entry name" value="[PYRUVATE DEHYDROGENASE [ACETYL-TRANSFERRING]]-PHOSPHATASE 2, MITOCHONDRIAL"/>
    <property type="match status" value="1"/>
</dbReference>
<dbReference type="GO" id="GO:0046872">
    <property type="term" value="F:metal ion binding"/>
    <property type="evidence" value="ECO:0007669"/>
    <property type="project" value="UniProtKB-KW"/>
</dbReference>
<dbReference type="GeneID" id="33557608"/>
<dbReference type="PROSITE" id="PS01032">
    <property type="entry name" value="PPM_1"/>
    <property type="match status" value="1"/>
</dbReference>
<dbReference type="STRING" id="4999.A0A1Y1UI93"/>
<dbReference type="AlphaFoldDB" id="A0A1Y1UI93"/>
<reference evidence="6 7" key="1">
    <citation type="submission" date="2017-03" db="EMBL/GenBank/DDBJ databases">
        <title>Widespread Adenine N6-methylation of Active Genes in Fungi.</title>
        <authorList>
            <consortium name="DOE Joint Genome Institute"/>
            <person name="Mondo S.J."/>
            <person name="Dannebaum R.O."/>
            <person name="Kuo R.C."/>
            <person name="Louie K.B."/>
            <person name="Bewick A.J."/>
            <person name="Labutti K."/>
            <person name="Haridas S."/>
            <person name="Kuo A."/>
            <person name="Salamov A."/>
            <person name="Ahrendt S.R."/>
            <person name="Lau R."/>
            <person name="Bowen B.P."/>
            <person name="Lipzen A."/>
            <person name="Sullivan W."/>
            <person name="Andreopoulos W.B."/>
            <person name="Clum A."/>
            <person name="Lindquist E."/>
            <person name="Daum C."/>
            <person name="Northen T.R."/>
            <person name="Ramamoorthy G."/>
            <person name="Schmitz R.J."/>
            <person name="Gryganskyi A."/>
            <person name="Culley D."/>
            <person name="Magnuson J."/>
            <person name="James T.Y."/>
            <person name="O'Malley M.A."/>
            <person name="Stajich J.E."/>
            <person name="Spatafora J.W."/>
            <person name="Visel A."/>
            <person name="Grigoriev I.V."/>
        </authorList>
    </citation>
    <scope>NUCLEOTIDE SEQUENCE [LARGE SCALE GENOMIC DNA]</scope>
    <source>
        <strain evidence="6 7">NRRL Y-17943</strain>
    </source>
</reference>
<dbReference type="InterPro" id="IPR000222">
    <property type="entry name" value="PP2C_BS"/>
</dbReference>
<dbReference type="SMART" id="SM00332">
    <property type="entry name" value="PP2Cc"/>
    <property type="match status" value="1"/>
</dbReference>
<dbReference type="CDD" id="cd00143">
    <property type="entry name" value="PP2Cc"/>
    <property type="match status" value="1"/>
</dbReference>
<dbReference type="InterPro" id="IPR001932">
    <property type="entry name" value="PPM-type_phosphatase-like_dom"/>
</dbReference>
<dbReference type="InterPro" id="IPR036457">
    <property type="entry name" value="PPM-type-like_dom_sf"/>
</dbReference>
<keyword evidence="2 4" id="KW-0378">Hydrolase</keyword>
<dbReference type="SUPFAM" id="SSF81606">
    <property type="entry name" value="PP2C-like"/>
    <property type="match status" value="1"/>
</dbReference>
<dbReference type="InterPro" id="IPR015655">
    <property type="entry name" value="PP2C"/>
</dbReference>
<dbReference type="Gene3D" id="3.60.40.10">
    <property type="entry name" value="PPM-type phosphatase domain"/>
    <property type="match status" value="1"/>
</dbReference>